<organism evidence="1 2">
    <name type="scientific">Nocardiopsis kunsanensis</name>
    <dbReference type="NCBI Taxonomy" id="141693"/>
    <lineage>
        <taxon>Bacteria</taxon>
        <taxon>Bacillati</taxon>
        <taxon>Actinomycetota</taxon>
        <taxon>Actinomycetes</taxon>
        <taxon>Streptosporangiales</taxon>
        <taxon>Nocardiopsidaceae</taxon>
        <taxon>Nocardiopsis</taxon>
    </lineage>
</organism>
<evidence type="ECO:0000313" key="2">
    <source>
        <dbReference type="Proteomes" id="UP000654947"/>
    </source>
</evidence>
<proteinExistence type="predicted"/>
<protein>
    <recommendedName>
        <fullName evidence="3">Transposase DDE domain-containing protein</fullName>
    </recommendedName>
</protein>
<sequence>MRYRLYHLPGKLSRHARYRVLAIERTWPWAQAFTACWRRLGELSALR</sequence>
<dbReference type="RefSeq" id="WP_230480377.1">
    <property type="nucleotide sequence ID" value="NZ_BMXL01000046.1"/>
</dbReference>
<name>A0A918XMK2_9ACTN</name>
<keyword evidence="2" id="KW-1185">Reference proteome</keyword>
<dbReference type="AlphaFoldDB" id="A0A918XMK2"/>
<comment type="caution">
    <text evidence="1">The sequence shown here is derived from an EMBL/GenBank/DDBJ whole genome shotgun (WGS) entry which is preliminary data.</text>
</comment>
<evidence type="ECO:0008006" key="3">
    <source>
        <dbReference type="Google" id="ProtNLM"/>
    </source>
</evidence>
<accession>A0A918XMK2</accession>
<evidence type="ECO:0000313" key="1">
    <source>
        <dbReference type="EMBL" id="GHD37266.1"/>
    </source>
</evidence>
<gene>
    <name evidence="1" type="ORF">GCM10007147_45170</name>
</gene>
<dbReference type="Proteomes" id="UP000654947">
    <property type="component" value="Unassembled WGS sequence"/>
</dbReference>
<dbReference type="EMBL" id="BMXL01000046">
    <property type="protein sequence ID" value="GHD37266.1"/>
    <property type="molecule type" value="Genomic_DNA"/>
</dbReference>
<reference evidence="1 2" key="1">
    <citation type="journal article" date="2014" name="Int. J. Syst. Evol. Microbiol.">
        <title>Complete genome sequence of Corynebacterium casei LMG S-19264T (=DSM 44701T), isolated from a smear-ripened cheese.</title>
        <authorList>
            <consortium name="US DOE Joint Genome Institute (JGI-PGF)"/>
            <person name="Walter F."/>
            <person name="Albersmeier A."/>
            <person name="Kalinowski J."/>
            <person name="Ruckert C."/>
        </authorList>
    </citation>
    <scope>NUCLEOTIDE SEQUENCE [LARGE SCALE GENOMIC DNA]</scope>
    <source>
        <strain evidence="1 2">KCTC 19473</strain>
    </source>
</reference>